<comment type="catalytic activity">
    <reaction evidence="9">
        <text>N-terminal S-1,2-diacyl-sn-glyceryl-L-cysteinyl-[lipoprotein] + a glycerophospholipid = N-acyl-S-1,2-diacyl-sn-glyceryl-L-cysteinyl-[lipoprotein] + a 2-acyl-sn-glycero-3-phospholipid + H(+)</text>
        <dbReference type="Rhea" id="RHEA:48228"/>
        <dbReference type="Rhea" id="RHEA-COMP:14681"/>
        <dbReference type="Rhea" id="RHEA-COMP:14684"/>
        <dbReference type="ChEBI" id="CHEBI:15378"/>
        <dbReference type="ChEBI" id="CHEBI:136912"/>
        <dbReference type="ChEBI" id="CHEBI:140656"/>
        <dbReference type="ChEBI" id="CHEBI:140657"/>
        <dbReference type="ChEBI" id="CHEBI:140660"/>
        <dbReference type="EC" id="2.3.1.269"/>
    </reaction>
</comment>
<feature type="transmembrane region" description="Helical" evidence="9">
    <location>
        <begin position="591"/>
        <end position="613"/>
    </location>
</feature>
<comment type="similarity">
    <text evidence="2 9">Belongs to the CN hydrolase family. Apolipoprotein N-acyltransferase subfamily.</text>
</comment>
<dbReference type="InterPro" id="IPR003010">
    <property type="entry name" value="C-N_Hydrolase"/>
</dbReference>
<dbReference type="Pfam" id="PF20154">
    <property type="entry name" value="LNT_N"/>
    <property type="match status" value="1"/>
</dbReference>
<accession>A0ABU1VHD4</accession>
<dbReference type="PANTHER" id="PTHR38686">
    <property type="entry name" value="APOLIPOPROTEIN N-ACYLTRANSFERASE"/>
    <property type="match status" value="1"/>
</dbReference>
<evidence type="ECO:0000256" key="7">
    <source>
        <dbReference type="ARBA" id="ARBA00023136"/>
    </source>
</evidence>
<dbReference type="Pfam" id="PF00795">
    <property type="entry name" value="CN_hydrolase"/>
    <property type="match status" value="1"/>
</dbReference>
<feature type="transmembrane region" description="Helical" evidence="9">
    <location>
        <begin position="68"/>
        <end position="85"/>
    </location>
</feature>
<dbReference type="Gene3D" id="3.60.110.10">
    <property type="entry name" value="Carbon-nitrogen hydrolase"/>
    <property type="match status" value="1"/>
</dbReference>
<comment type="caution">
    <text evidence="12">The sequence shown here is derived from an EMBL/GenBank/DDBJ whole genome shotgun (WGS) entry which is preliminary data.</text>
</comment>
<sequence>MRSLFGSLHTPSSFNPMSRRPPGRSARGSGFVWFLVCLLGGALQAASIAWPLAGWSPPGTEYGQPSGWWQIASLALLVLALQFATRVGQAVWRGWVFATVWLAGTFWWLFISLHTYGGMPAWMSVLAVLALAGSLSIYYAVVVGFLCAWAPVSRTAQGIMFASLWTLAELARGHWFTGFPWGAGGYAHVDLMAGWAPLVGVYGMGFVAALLAYSLASIFSGVWRRFSLWMQSSVSRSATGAHGVTPGARVQTRLLPGLANGWSSALRSLALFLVVGALVLSLVGGGEAWRGLGHRGTAAAGDLRVWLLQGNIPQDQKFEPGTGVAQALDWYPRQIGDAVQAARTTTTGPQLVVAPETAIPLLPGQLGPEFWQPLLGHLAQQPAGAGVSALVGLPLGSLEQGYTNSVWGLTSGSAHRLQGQARLDTPDNGLYRYDKHHLVPFGEFIPPLFRWFTDLMNIPLGDFNRGALPQSAWAVAGQRVAPNICYEDLFGEELAASFRDPSASPTVLVNLSNIAWFGDSIAIDQHLHISRLRAIELGRPMLRATNTGATAVIDHQGRVTQQLQRLTRGRLEASVQGRSGLTPYAQWTAQWGLAPMWMVCAVLALLIALARNLGRRGGRTRRR</sequence>
<evidence type="ECO:0000256" key="2">
    <source>
        <dbReference type="ARBA" id="ARBA00010065"/>
    </source>
</evidence>
<dbReference type="Proteomes" id="UP001265550">
    <property type="component" value="Unassembled WGS sequence"/>
</dbReference>
<keyword evidence="7 9" id="KW-0472">Membrane</keyword>
<evidence type="ECO:0000313" key="13">
    <source>
        <dbReference type="Proteomes" id="UP001265550"/>
    </source>
</evidence>
<dbReference type="CDD" id="cd07571">
    <property type="entry name" value="ALP_N-acyl_transferase"/>
    <property type="match status" value="1"/>
</dbReference>
<dbReference type="GO" id="GO:0016746">
    <property type="term" value="F:acyltransferase activity"/>
    <property type="evidence" value="ECO:0007669"/>
    <property type="project" value="UniProtKB-KW"/>
</dbReference>
<dbReference type="InterPro" id="IPR045378">
    <property type="entry name" value="LNT_N"/>
</dbReference>
<dbReference type="InterPro" id="IPR004563">
    <property type="entry name" value="Apolipo_AcylTrfase"/>
</dbReference>
<comment type="subcellular location">
    <subcellularLocation>
        <location evidence="1 9">Cell membrane</location>
        <topology evidence="1 9">Multi-pass membrane protein</topology>
    </subcellularLocation>
</comment>
<dbReference type="EC" id="2.3.1.269" evidence="9"/>
<evidence type="ECO:0000256" key="5">
    <source>
        <dbReference type="ARBA" id="ARBA00022692"/>
    </source>
</evidence>
<organism evidence="12 13">
    <name type="scientific">Hydrogenophaga laconesensis</name>
    <dbReference type="NCBI Taxonomy" id="1805971"/>
    <lineage>
        <taxon>Bacteria</taxon>
        <taxon>Pseudomonadati</taxon>
        <taxon>Pseudomonadota</taxon>
        <taxon>Betaproteobacteria</taxon>
        <taxon>Burkholderiales</taxon>
        <taxon>Comamonadaceae</taxon>
        <taxon>Hydrogenophaga</taxon>
    </lineage>
</organism>
<evidence type="ECO:0000256" key="8">
    <source>
        <dbReference type="ARBA" id="ARBA00023315"/>
    </source>
</evidence>
<evidence type="ECO:0000256" key="6">
    <source>
        <dbReference type="ARBA" id="ARBA00022989"/>
    </source>
</evidence>
<gene>
    <name evidence="9" type="primary">lnt</name>
    <name evidence="12" type="ORF">J2X09_004648</name>
</gene>
<feature type="region of interest" description="Disordered" evidence="10">
    <location>
        <begin position="1"/>
        <end position="22"/>
    </location>
</feature>
<keyword evidence="3 9" id="KW-1003">Cell membrane</keyword>
<proteinExistence type="inferred from homology"/>
<comment type="pathway">
    <text evidence="9">Protein modification; lipoprotein biosynthesis (N-acyl transfer).</text>
</comment>
<keyword evidence="5 9" id="KW-0812">Transmembrane</keyword>
<evidence type="ECO:0000313" key="12">
    <source>
        <dbReference type="EMBL" id="MDR7096891.1"/>
    </source>
</evidence>
<dbReference type="EMBL" id="JAVDWE010000017">
    <property type="protein sequence ID" value="MDR7096891.1"/>
    <property type="molecule type" value="Genomic_DNA"/>
</dbReference>
<keyword evidence="6 9" id="KW-1133">Transmembrane helix</keyword>
<dbReference type="PROSITE" id="PS50263">
    <property type="entry name" value="CN_HYDROLASE"/>
    <property type="match status" value="1"/>
</dbReference>
<reference evidence="12 13" key="1">
    <citation type="submission" date="2023-07" db="EMBL/GenBank/DDBJ databases">
        <title>Sorghum-associated microbial communities from plants grown in Nebraska, USA.</title>
        <authorList>
            <person name="Schachtman D."/>
        </authorList>
    </citation>
    <scope>NUCLEOTIDE SEQUENCE [LARGE SCALE GENOMIC DNA]</scope>
    <source>
        <strain evidence="12 13">BE240</strain>
    </source>
</reference>
<evidence type="ECO:0000259" key="11">
    <source>
        <dbReference type="PROSITE" id="PS50263"/>
    </source>
</evidence>
<evidence type="ECO:0000256" key="9">
    <source>
        <dbReference type="HAMAP-Rule" id="MF_01148"/>
    </source>
</evidence>
<comment type="function">
    <text evidence="9">Catalyzes the phospholipid dependent N-acylation of the N-terminal cysteine of apolipoprotein, the last step in lipoprotein maturation.</text>
</comment>
<dbReference type="NCBIfam" id="TIGR00546">
    <property type="entry name" value="lnt"/>
    <property type="match status" value="1"/>
</dbReference>
<feature type="transmembrane region" description="Helical" evidence="9">
    <location>
        <begin position="92"/>
        <end position="110"/>
    </location>
</feature>
<protein>
    <recommendedName>
        <fullName evidence="9">Apolipoprotein N-acyltransferase</fullName>
        <shortName evidence="9">ALP N-acyltransferase</shortName>
        <ecNumber evidence="9">2.3.1.269</ecNumber>
    </recommendedName>
</protein>
<evidence type="ECO:0000256" key="3">
    <source>
        <dbReference type="ARBA" id="ARBA00022475"/>
    </source>
</evidence>
<keyword evidence="4 9" id="KW-0808">Transferase</keyword>
<dbReference type="PANTHER" id="PTHR38686:SF1">
    <property type="entry name" value="APOLIPOPROTEIN N-ACYLTRANSFERASE"/>
    <property type="match status" value="1"/>
</dbReference>
<evidence type="ECO:0000256" key="1">
    <source>
        <dbReference type="ARBA" id="ARBA00004651"/>
    </source>
</evidence>
<evidence type="ECO:0000256" key="4">
    <source>
        <dbReference type="ARBA" id="ARBA00022679"/>
    </source>
</evidence>
<feature type="domain" description="CN hydrolase" evidence="11">
    <location>
        <begin position="308"/>
        <end position="577"/>
    </location>
</feature>
<dbReference type="InterPro" id="IPR036526">
    <property type="entry name" value="C-N_Hydrolase_sf"/>
</dbReference>
<keyword evidence="8 9" id="KW-0012">Acyltransferase</keyword>
<feature type="transmembrane region" description="Helical" evidence="9">
    <location>
        <begin position="158"/>
        <end position="175"/>
    </location>
</feature>
<feature type="transmembrane region" description="Helical" evidence="9">
    <location>
        <begin position="195"/>
        <end position="223"/>
    </location>
</feature>
<feature type="transmembrane region" description="Helical" evidence="9">
    <location>
        <begin position="122"/>
        <end position="146"/>
    </location>
</feature>
<feature type="transmembrane region" description="Helical" evidence="9">
    <location>
        <begin position="269"/>
        <end position="289"/>
    </location>
</feature>
<evidence type="ECO:0000256" key="10">
    <source>
        <dbReference type="SAM" id="MobiDB-lite"/>
    </source>
</evidence>
<dbReference type="HAMAP" id="MF_01148">
    <property type="entry name" value="Lnt"/>
    <property type="match status" value="1"/>
</dbReference>
<keyword evidence="13" id="KW-1185">Reference proteome</keyword>
<name>A0ABU1VHD4_9BURK</name>
<dbReference type="SUPFAM" id="SSF56317">
    <property type="entry name" value="Carbon-nitrogen hydrolase"/>
    <property type="match status" value="1"/>
</dbReference>